<dbReference type="Pfam" id="PF12261">
    <property type="entry name" value="T_hemolysin"/>
    <property type="match status" value="1"/>
</dbReference>
<proteinExistence type="predicted"/>
<dbReference type="EMBL" id="CP136864">
    <property type="protein sequence ID" value="WOJ94437.1"/>
    <property type="molecule type" value="Genomic_DNA"/>
</dbReference>
<gene>
    <name evidence="1" type="ORF">R0135_04555</name>
</gene>
<protein>
    <submittedName>
        <fullName evidence="1">Thermostable hemolysin</fullName>
    </submittedName>
</protein>
<evidence type="ECO:0000313" key="1">
    <source>
        <dbReference type="EMBL" id="WOJ94437.1"/>
    </source>
</evidence>
<name>A0ABZ0I4L4_9GAMM</name>
<accession>A0ABZ0I4L4</accession>
<keyword evidence="2" id="KW-1185">Reference proteome</keyword>
<dbReference type="Proteomes" id="UP001626537">
    <property type="component" value="Chromosome"/>
</dbReference>
<evidence type="ECO:0000313" key="2">
    <source>
        <dbReference type="Proteomes" id="UP001626537"/>
    </source>
</evidence>
<dbReference type="InterPro" id="IPR022050">
    <property type="entry name" value="T_hemolysin"/>
</dbReference>
<organism evidence="1 2">
    <name type="scientific">Congregibacter variabilis</name>
    <dbReference type="NCBI Taxonomy" id="3081200"/>
    <lineage>
        <taxon>Bacteria</taxon>
        <taxon>Pseudomonadati</taxon>
        <taxon>Pseudomonadota</taxon>
        <taxon>Gammaproteobacteria</taxon>
        <taxon>Cellvibrionales</taxon>
        <taxon>Halieaceae</taxon>
        <taxon>Congregibacter</taxon>
    </lineage>
</organism>
<reference evidence="1 2" key="1">
    <citation type="submission" date="2023-10" db="EMBL/GenBank/DDBJ databases">
        <title>Two novel species belonging to the OM43/NOR5 clade.</title>
        <authorList>
            <person name="Park M."/>
        </authorList>
    </citation>
    <scope>NUCLEOTIDE SEQUENCE [LARGE SCALE GENOMIC DNA]</scope>
    <source>
        <strain evidence="1 2">IMCC43200</strain>
    </source>
</reference>
<sequence length="173" mass="19206">MNQYIVHAVEKRDAEYAQIAAFAAAVYDANVIHPLRQVFPGYICVHRRDQLNAVVGFRSASGGLFLEQYLEESVEQLLQRSQGLEVTRDKIAELGAFHIKSPSLVPLFSKHIERLLMEKGFSHALALSDSAVGTVHEWCQARAAMLSSTTQEFMDQGNEVALDVCVLALECRG</sequence>
<dbReference type="RefSeq" id="WP_407349073.1">
    <property type="nucleotide sequence ID" value="NZ_CP136864.1"/>
</dbReference>